<dbReference type="InterPro" id="IPR001690">
    <property type="entry name" value="Autoind_synthase"/>
</dbReference>
<proteinExistence type="predicted"/>
<dbReference type="Pfam" id="PF00765">
    <property type="entry name" value="Autoind_synth"/>
    <property type="match status" value="1"/>
</dbReference>
<dbReference type="GO" id="GO:0009372">
    <property type="term" value="P:quorum sensing"/>
    <property type="evidence" value="ECO:0007669"/>
    <property type="project" value="UniProtKB-KW"/>
</dbReference>
<dbReference type="PRINTS" id="PR01549">
    <property type="entry name" value="AUTOINDCRSYN"/>
</dbReference>
<evidence type="ECO:0000256" key="6">
    <source>
        <dbReference type="ARBA" id="ARBA00048576"/>
    </source>
</evidence>
<dbReference type="EMBL" id="VIVR01000001">
    <property type="protein sequence ID" value="TWE21382.1"/>
    <property type="molecule type" value="Genomic_DNA"/>
</dbReference>
<dbReference type="GO" id="GO:0007165">
    <property type="term" value="P:signal transduction"/>
    <property type="evidence" value="ECO:0007669"/>
    <property type="project" value="TreeGrafter"/>
</dbReference>
<evidence type="ECO:0000313" key="7">
    <source>
        <dbReference type="EMBL" id="TWE21382.1"/>
    </source>
</evidence>
<dbReference type="AlphaFoldDB" id="A0A561F0Q0"/>
<protein>
    <recommendedName>
        <fullName evidence="1">acyl-homoserine-lactone synthase</fullName>
        <ecNumber evidence="1">2.3.1.184</ecNumber>
    </recommendedName>
</protein>
<dbReference type="OrthoDB" id="6169313at2"/>
<keyword evidence="8" id="KW-1185">Reference proteome</keyword>
<dbReference type="InterPro" id="IPR018311">
    <property type="entry name" value="Autoind_synth_CS"/>
</dbReference>
<dbReference type="Proteomes" id="UP000318416">
    <property type="component" value="Unassembled WGS sequence"/>
</dbReference>
<keyword evidence="3" id="KW-0808">Transferase</keyword>
<evidence type="ECO:0000256" key="1">
    <source>
        <dbReference type="ARBA" id="ARBA00012340"/>
    </source>
</evidence>
<keyword evidence="5" id="KW-0071">Autoinducer synthesis</keyword>
<evidence type="ECO:0000256" key="2">
    <source>
        <dbReference type="ARBA" id="ARBA00022654"/>
    </source>
</evidence>
<evidence type="ECO:0000313" key="8">
    <source>
        <dbReference type="Proteomes" id="UP000318416"/>
    </source>
</evidence>
<evidence type="ECO:0000256" key="5">
    <source>
        <dbReference type="ARBA" id="ARBA00022929"/>
    </source>
</evidence>
<dbReference type="PANTHER" id="PTHR39322">
    <property type="entry name" value="ACYL-HOMOSERINE-LACTONE SYNTHASE"/>
    <property type="match status" value="1"/>
</dbReference>
<keyword evidence="2" id="KW-0673">Quorum sensing</keyword>
<gene>
    <name evidence="7" type="ORF">FB465_6565</name>
</gene>
<dbReference type="GO" id="GO:0061579">
    <property type="term" value="F:N-acyl homoserine lactone synthase activity"/>
    <property type="evidence" value="ECO:0007669"/>
    <property type="project" value="UniProtKB-EC"/>
</dbReference>
<accession>A0A561F0Q0</accession>
<dbReference type="EC" id="2.3.1.184" evidence="1"/>
<dbReference type="PROSITE" id="PS51187">
    <property type="entry name" value="AUTOINDUCER_SYNTH_2"/>
    <property type="match status" value="1"/>
</dbReference>
<keyword evidence="4" id="KW-0949">S-adenosyl-L-methionine</keyword>
<evidence type="ECO:0000256" key="4">
    <source>
        <dbReference type="ARBA" id="ARBA00022691"/>
    </source>
</evidence>
<organism evidence="7 8">
    <name type="scientific">Kitasatospora atroaurantiaca</name>
    <dbReference type="NCBI Taxonomy" id="285545"/>
    <lineage>
        <taxon>Bacteria</taxon>
        <taxon>Bacillati</taxon>
        <taxon>Actinomycetota</taxon>
        <taxon>Actinomycetes</taxon>
        <taxon>Kitasatosporales</taxon>
        <taxon>Streptomycetaceae</taxon>
        <taxon>Kitasatospora</taxon>
    </lineage>
</organism>
<dbReference type="InterPro" id="IPR016181">
    <property type="entry name" value="Acyl_CoA_acyltransferase"/>
</dbReference>
<dbReference type="Gene3D" id="3.40.630.30">
    <property type="match status" value="1"/>
</dbReference>
<name>A0A561F0Q0_9ACTN</name>
<sequence>MHRIVAGRPADPHLPGELRDAMFRLRHQVFHERLRWQVRSRNGRERDSFDDLDPVYVIGCHTESGTVTASLRMLPTTGPYMLRDVFPQALRGAPAPCDPQTWEISRLCVTRPAHVRGSGYELTQRLLAAAAEYAAGEAVHSFVAISQVTVERMAAGAGVPSRRFGDGRSVLLGELACTAYSMPVSALSMR</sequence>
<dbReference type="RefSeq" id="WP_145796308.1">
    <property type="nucleotide sequence ID" value="NZ_BAAABR010000025.1"/>
</dbReference>
<dbReference type="PANTHER" id="PTHR39322:SF1">
    <property type="entry name" value="ISOVALERYL-HOMOSERINE LACTONE SYNTHASE"/>
    <property type="match status" value="1"/>
</dbReference>
<dbReference type="SUPFAM" id="SSF55729">
    <property type="entry name" value="Acyl-CoA N-acyltransferases (Nat)"/>
    <property type="match status" value="1"/>
</dbReference>
<evidence type="ECO:0000256" key="3">
    <source>
        <dbReference type="ARBA" id="ARBA00022679"/>
    </source>
</evidence>
<comment type="caution">
    <text evidence="7">The sequence shown here is derived from an EMBL/GenBank/DDBJ whole genome shotgun (WGS) entry which is preliminary data.</text>
</comment>
<reference evidence="7 8" key="1">
    <citation type="submission" date="2019-06" db="EMBL/GenBank/DDBJ databases">
        <title>Sequencing the genomes of 1000 actinobacteria strains.</title>
        <authorList>
            <person name="Klenk H.-P."/>
        </authorList>
    </citation>
    <scope>NUCLEOTIDE SEQUENCE [LARGE SCALE GENOMIC DNA]</scope>
    <source>
        <strain evidence="7 8">DSM 41649</strain>
    </source>
</reference>
<comment type="catalytic activity">
    <reaction evidence="6">
        <text>a fatty acyl-[ACP] + S-adenosyl-L-methionine = an N-acyl-L-homoserine lactone + S-methyl-5'-thioadenosine + holo-[ACP] + H(+)</text>
        <dbReference type="Rhea" id="RHEA:10096"/>
        <dbReference type="Rhea" id="RHEA-COMP:9685"/>
        <dbReference type="Rhea" id="RHEA-COMP:14125"/>
        <dbReference type="ChEBI" id="CHEBI:15378"/>
        <dbReference type="ChEBI" id="CHEBI:17509"/>
        <dbReference type="ChEBI" id="CHEBI:55474"/>
        <dbReference type="ChEBI" id="CHEBI:59789"/>
        <dbReference type="ChEBI" id="CHEBI:64479"/>
        <dbReference type="ChEBI" id="CHEBI:138651"/>
        <dbReference type="EC" id="2.3.1.184"/>
    </reaction>
</comment>
<dbReference type="PROSITE" id="PS00949">
    <property type="entry name" value="AUTOINDUCER_SYNTH_1"/>
    <property type="match status" value="1"/>
</dbReference>